<evidence type="ECO:0008006" key="7">
    <source>
        <dbReference type="Google" id="ProtNLM"/>
    </source>
</evidence>
<accession>A0AA39ZSR1</accession>
<keyword evidence="1" id="KW-0677">Repeat</keyword>
<dbReference type="Pfam" id="PF24883">
    <property type="entry name" value="NPHP3_N"/>
    <property type="match status" value="1"/>
</dbReference>
<dbReference type="SUPFAM" id="SSF50969">
    <property type="entry name" value="YVTN repeat-like/Quinoprotein amine dehydrogenase"/>
    <property type="match status" value="1"/>
</dbReference>
<dbReference type="SMART" id="SM00320">
    <property type="entry name" value="WD40"/>
    <property type="match status" value="4"/>
</dbReference>
<dbReference type="GeneID" id="85330801"/>
<gene>
    <name evidence="5" type="ORF">B0T26DRAFT_838710</name>
</gene>
<dbReference type="SUPFAM" id="SSF52540">
    <property type="entry name" value="P-loop containing nucleoside triphosphate hydrolases"/>
    <property type="match status" value="1"/>
</dbReference>
<feature type="region of interest" description="Disordered" evidence="2">
    <location>
        <begin position="20"/>
        <end position="44"/>
    </location>
</feature>
<sequence>MRSQLLQRLAKVKAKVSFAKTSEDGGGIPSGQGGGTSSISLPPTPATFLKNDNDMAHGIHDPDTVVSNIARASPTPPARLWESAYAKLLANPELASLVETFQQRLGEYGEINPVTTDTTALEASEVDAATRQLLRTQQLAHAKLERLSDTYLSFQVGQRKIVVREQVSKVVKFVLKFKDVISSAISAEPHAGLAWAGILVILPMLENISKQDEDALAGVELLSLWLVRYRLIEDEVISSTDKPYGRQNEEAVTTKLETQIIELYSDIYAYLMRVVVEYTRAKPIMMMSKAVCRYDWVQMVKEMKNKEEEIWKSHAILSSIAVKQSLETLAVSNDALKDLMQATVATVNASYDFSLLTSIQSADQALFDSREVRKQGKCLPGTQCATLDAIGDWLDDPDSEVIFWLHGMAGTGKTSITRTVADALDEGVPFRPLGSMPRMAVLGASFFFRLTNERMDPVEILFFTTLASSLAQRTPLLQEHVIRAISEERRFAGKDPSFQMDHLILRPLLSLSSKTEGQMLVPVRLVIVVDALDECSDDVEAQRIIEILGKLRELDGHIQVRVLIISRPEQHIKDAITDQGARFLTLTKVPPSGPGDGGKDDITVFLEHERRRIAKSRKLRPNWLCDEDIAQLREMANGLFIHAATACRFLDCRLEPESRRERLSSVLSGGLGDGTPQASLDIIYRQVLGFRTKDLRTEAEKQRAFRDLRRILGTVVVVFEPITKPALVSFSSDDQGAMFSDEWQEAVRFALDYLHSVLHVPHSNSRPLELVHLSFRDFLLDEERAEHDFFIAEFTAHEYILSKCLSVLRLELFQDMCKLQNLGTLTSDLSPSQVKKHLSTPLRYASSYWAQHLANLSKSQRWAVGLHDEGEIYKFLTTQFLYWLEALCLIAKPGTPIRAINLVLDLIDPITSPKLASLLEDAKRFVMSNQWIIENAPLQIYISALIFSPARSLIRTQFSGLIPEWIQQMPKVEEQWSPELYAVELVTRYIKTLTFSHDGKLLGVTALHQRVEVWDSRTGTIQATFEESGFAPTRIAFSPHDSVLALWSADGSIKLWHHPTGGKLEIEPAFSGGNKNRDKMLAFTADGKTLIALTHQGGPVRRWSLACQRPGALWPLVSTVVQDDRLQDLGQIVPTEGILRPSVWDIQDRAPSSRGRDTSSIYVRDAAFSARNEVLVFGWKDDSDKTDDQLEGIVLWSEKSQRTIRTFNHFCDPFAISKDGNFGASFSSHTSLDSWELSVWDVQTGNVLTTMPLVLGQLPDTIAVSHIPGDGIKLFTCWSNGASNRGRFFYFDLASASPLTPSWDLPTIITDPGGPGIEVSGDSQYLATVIGDAVQVWDLQAILSMKREETSLSPSSNIESVSLLSDDRVGIISWTYTGISYAIWDISTGSCSETHYTWGNPFMGPTSKPIFSLDGQLVALQKGNFGEEHIVVSNTNMTQVYASFDLDGEVWFSDDSQVLAILGSGRRNIRFFRREGWENKVTLTIDKHETLVYVSLSPTADFAIVVVNIGEEGGEDQEVGGALRLYNLATGNLLAASVVGRQVETKNMWLKGVLKSPNIAFSSSGNKFAFQPAWNFYMDRSLQPDWEKVSDITKLTMVDTSSGQIRDVNIPRPLSEILGESLFKHTSTVVFSKDGSRVASLLSFCPGRAHIAVIDPRTGQQIQTVLADSHINNLAISTTGLVAGVSPRGYEQKITVISLWDERSGGKIGSYEIDAIPKGIQFDSESGCLVDLIGRLPLPRSDDHAIEPDGVTKDNHFCLHVTDEWISQGFERLIWLPMRFRPSSNRDAVQVSGERVVIGASGKLICMELDLAKWR</sequence>
<dbReference type="EMBL" id="JAUIRO010000008">
    <property type="protein sequence ID" value="KAK0702942.1"/>
    <property type="molecule type" value="Genomic_DNA"/>
</dbReference>
<protein>
    <recommendedName>
        <fullName evidence="7">Vegetative incompatibility protein HET-E-1</fullName>
    </recommendedName>
</protein>
<evidence type="ECO:0000313" key="6">
    <source>
        <dbReference type="Proteomes" id="UP001172101"/>
    </source>
</evidence>
<evidence type="ECO:0000259" key="3">
    <source>
        <dbReference type="Pfam" id="PF17100"/>
    </source>
</evidence>
<dbReference type="InterPro" id="IPR015943">
    <property type="entry name" value="WD40/YVTN_repeat-like_dom_sf"/>
</dbReference>
<evidence type="ECO:0000313" key="5">
    <source>
        <dbReference type="EMBL" id="KAK0702942.1"/>
    </source>
</evidence>
<organism evidence="5 6">
    <name type="scientific">Lasiosphaeria miniovina</name>
    <dbReference type="NCBI Taxonomy" id="1954250"/>
    <lineage>
        <taxon>Eukaryota</taxon>
        <taxon>Fungi</taxon>
        <taxon>Dikarya</taxon>
        <taxon>Ascomycota</taxon>
        <taxon>Pezizomycotina</taxon>
        <taxon>Sordariomycetes</taxon>
        <taxon>Sordariomycetidae</taxon>
        <taxon>Sordariales</taxon>
        <taxon>Lasiosphaeriaceae</taxon>
        <taxon>Lasiosphaeria</taxon>
    </lineage>
</organism>
<dbReference type="RefSeq" id="XP_060289801.1">
    <property type="nucleotide sequence ID" value="XM_060447531.1"/>
</dbReference>
<reference evidence="5" key="1">
    <citation type="submission" date="2023-06" db="EMBL/GenBank/DDBJ databases">
        <title>Genome-scale phylogeny and comparative genomics of the fungal order Sordariales.</title>
        <authorList>
            <consortium name="Lawrence Berkeley National Laboratory"/>
            <person name="Hensen N."/>
            <person name="Bonometti L."/>
            <person name="Westerberg I."/>
            <person name="Brannstrom I.O."/>
            <person name="Guillou S."/>
            <person name="Cros-Aarteil S."/>
            <person name="Calhoun S."/>
            <person name="Haridas S."/>
            <person name="Kuo A."/>
            <person name="Mondo S."/>
            <person name="Pangilinan J."/>
            <person name="Riley R."/>
            <person name="LaButti K."/>
            <person name="Andreopoulos B."/>
            <person name="Lipzen A."/>
            <person name="Chen C."/>
            <person name="Yanf M."/>
            <person name="Daum C."/>
            <person name="Ng V."/>
            <person name="Clum A."/>
            <person name="Steindorff A."/>
            <person name="Ohm R."/>
            <person name="Martin F."/>
            <person name="Silar P."/>
            <person name="Natvig D."/>
            <person name="Lalanne C."/>
            <person name="Gautier V."/>
            <person name="Ament-velasquez S.L."/>
            <person name="Kruys A."/>
            <person name="Hutchinson M.I."/>
            <person name="Powell A.J."/>
            <person name="Barry K."/>
            <person name="Miller A.N."/>
            <person name="Grigoriev I.V."/>
            <person name="Debuchy R."/>
            <person name="Gladieux P."/>
            <person name="Thoren M.H."/>
            <person name="Johannesson H."/>
        </authorList>
    </citation>
    <scope>NUCLEOTIDE SEQUENCE</scope>
    <source>
        <strain evidence="5">SMH2392-1A</strain>
    </source>
</reference>
<dbReference type="Gene3D" id="2.130.10.10">
    <property type="entry name" value="YVTN repeat-like/Quinoprotein amine dehydrogenase"/>
    <property type="match status" value="3"/>
</dbReference>
<feature type="domain" description="NWD NACHT-NTPase N-terminal" evidence="3">
    <location>
        <begin position="79"/>
        <end position="310"/>
    </location>
</feature>
<dbReference type="InterPro" id="IPR027417">
    <property type="entry name" value="P-loop_NTPase"/>
</dbReference>
<feature type="domain" description="Nephrocystin 3-like N-terminal" evidence="4">
    <location>
        <begin position="390"/>
        <end position="567"/>
    </location>
</feature>
<proteinExistence type="predicted"/>
<dbReference type="Pfam" id="PF17100">
    <property type="entry name" value="NACHT_N"/>
    <property type="match status" value="1"/>
</dbReference>
<dbReference type="Proteomes" id="UP001172101">
    <property type="component" value="Unassembled WGS sequence"/>
</dbReference>
<evidence type="ECO:0000256" key="1">
    <source>
        <dbReference type="ARBA" id="ARBA00022737"/>
    </source>
</evidence>
<dbReference type="InterPro" id="IPR011044">
    <property type="entry name" value="Quino_amine_DH_bsu"/>
</dbReference>
<dbReference type="InterPro" id="IPR056884">
    <property type="entry name" value="NPHP3-like_N"/>
</dbReference>
<evidence type="ECO:0000256" key="2">
    <source>
        <dbReference type="SAM" id="MobiDB-lite"/>
    </source>
</evidence>
<keyword evidence="6" id="KW-1185">Reference proteome</keyword>
<evidence type="ECO:0000259" key="4">
    <source>
        <dbReference type="Pfam" id="PF24883"/>
    </source>
</evidence>
<dbReference type="InterPro" id="IPR001680">
    <property type="entry name" value="WD40_rpt"/>
</dbReference>
<name>A0AA39ZSR1_9PEZI</name>
<dbReference type="InterPro" id="IPR031359">
    <property type="entry name" value="NACHT_N"/>
</dbReference>
<comment type="caution">
    <text evidence="5">The sequence shown here is derived from an EMBL/GenBank/DDBJ whole genome shotgun (WGS) entry which is preliminary data.</text>
</comment>
<dbReference type="PANTHER" id="PTHR10039:SF17">
    <property type="entry name" value="FUNGAL STAND N-TERMINAL GOODBYE DOMAIN-CONTAINING PROTEIN-RELATED"/>
    <property type="match status" value="1"/>
</dbReference>
<feature type="compositionally biased region" description="Gly residues" evidence="2">
    <location>
        <begin position="24"/>
        <end position="36"/>
    </location>
</feature>
<dbReference type="PANTHER" id="PTHR10039">
    <property type="entry name" value="AMELOGENIN"/>
    <property type="match status" value="1"/>
</dbReference>
<dbReference type="SUPFAM" id="SSF82171">
    <property type="entry name" value="DPP6 N-terminal domain-like"/>
    <property type="match status" value="1"/>
</dbReference>
<dbReference type="Gene3D" id="3.40.50.300">
    <property type="entry name" value="P-loop containing nucleotide triphosphate hydrolases"/>
    <property type="match status" value="1"/>
</dbReference>